<dbReference type="AlphaFoldDB" id="A0ABD1EAM9"/>
<dbReference type="EMBL" id="JBDJPC010000009">
    <property type="protein sequence ID" value="KAL1491721.1"/>
    <property type="molecule type" value="Genomic_DNA"/>
</dbReference>
<name>A0ABD1EAM9_HYPHA</name>
<comment type="caution">
    <text evidence="3">The sequence shown here is derived from an EMBL/GenBank/DDBJ whole genome shotgun (WGS) entry which is preliminary data.</text>
</comment>
<evidence type="ECO:0000313" key="4">
    <source>
        <dbReference type="Proteomes" id="UP001566132"/>
    </source>
</evidence>
<feature type="transmembrane region" description="Helical" evidence="2">
    <location>
        <begin position="7"/>
        <end position="28"/>
    </location>
</feature>
<organism evidence="3 4">
    <name type="scientific">Hypothenemus hampei</name>
    <name type="common">Coffee berry borer</name>
    <dbReference type="NCBI Taxonomy" id="57062"/>
    <lineage>
        <taxon>Eukaryota</taxon>
        <taxon>Metazoa</taxon>
        <taxon>Ecdysozoa</taxon>
        <taxon>Arthropoda</taxon>
        <taxon>Hexapoda</taxon>
        <taxon>Insecta</taxon>
        <taxon>Pterygota</taxon>
        <taxon>Neoptera</taxon>
        <taxon>Endopterygota</taxon>
        <taxon>Coleoptera</taxon>
        <taxon>Polyphaga</taxon>
        <taxon>Cucujiformia</taxon>
        <taxon>Curculionidae</taxon>
        <taxon>Scolytinae</taxon>
        <taxon>Hypothenemus</taxon>
    </lineage>
</organism>
<evidence type="ECO:0000256" key="1">
    <source>
        <dbReference type="SAM" id="MobiDB-lite"/>
    </source>
</evidence>
<protein>
    <submittedName>
        <fullName evidence="3">Uncharacterized protein</fullName>
    </submittedName>
</protein>
<keyword evidence="2" id="KW-1133">Transmembrane helix</keyword>
<keyword evidence="4" id="KW-1185">Reference proteome</keyword>
<keyword evidence="2" id="KW-0472">Membrane</keyword>
<gene>
    <name evidence="3" type="ORF">ABEB36_012276</name>
</gene>
<sequence>MSKNEDLKLYVVMGVWISFCVLASIWMFTKFLKGKRQLFNNLHVVEDSLLKMQEKLELERRKKSMGCLETFEDITGTLEKEKSPDEEDNESNKKISIEQELVSHEEDVDLENKKDV</sequence>
<reference evidence="3 4" key="1">
    <citation type="submission" date="2024-05" db="EMBL/GenBank/DDBJ databases">
        <title>Genetic variation in Jamaican populations of the coffee berry borer (Hypothenemus hampei).</title>
        <authorList>
            <person name="Errbii M."/>
            <person name="Myrie A."/>
        </authorList>
    </citation>
    <scope>NUCLEOTIDE SEQUENCE [LARGE SCALE GENOMIC DNA]</scope>
    <source>
        <strain evidence="3">JA-Hopewell-2020-01-JO</strain>
        <tissue evidence="3">Whole body</tissue>
    </source>
</reference>
<dbReference type="Proteomes" id="UP001566132">
    <property type="component" value="Unassembled WGS sequence"/>
</dbReference>
<keyword evidence="2" id="KW-0812">Transmembrane</keyword>
<accession>A0ABD1EAM9</accession>
<evidence type="ECO:0000256" key="2">
    <source>
        <dbReference type="SAM" id="Phobius"/>
    </source>
</evidence>
<feature type="compositionally biased region" description="Basic and acidic residues" evidence="1">
    <location>
        <begin position="90"/>
        <end position="116"/>
    </location>
</feature>
<feature type="region of interest" description="Disordered" evidence="1">
    <location>
        <begin position="77"/>
        <end position="116"/>
    </location>
</feature>
<proteinExistence type="predicted"/>
<evidence type="ECO:0000313" key="3">
    <source>
        <dbReference type="EMBL" id="KAL1491721.1"/>
    </source>
</evidence>